<sequence length="66" mass="7890">MCQQGCASPNQKKEKKRIIVLYFDLFAVCRPYTDPTQNMFVYDFVHEYTRKIGIKFFYTFYSLGSI</sequence>
<dbReference type="EMBL" id="JARAOO010000011">
    <property type="protein sequence ID" value="KAJ7952064.1"/>
    <property type="molecule type" value="Genomic_DNA"/>
</dbReference>
<evidence type="ECO:0000313" key="2">
    <source>
        <dbReference type="Proteomes" id="UP001163823"/>
    </source>
</evidence>
<protein>
    <submittedName>
        <fullName evidence="1">Uncharacterized protein</fullName>
    </submittedName>
</protein>
<dbReference type="KEGG" id="qsa:O6P43_028014"/>
<reference evidence="1" key="1">
    <citation type="journal article" date="2023" name="Science">
        <title>Elucidation of the pathway for biosynthesis of saponin adjuvants from the soapbark tree.</title>
        <authorList>
            <person name="Reed J."/>
            <person name="Orme A."/>
            <person name="El-Demerdash A."/>
            <person name="Owen C."/>
            <person name="Martin L.B.B."/>
            <person name="Misra R.C."/>
            <person name="Kikuchi S."/>
            <person name="Rejzek M."/>
            <person name="Martin A.C."/>
            <person name="Harkess A."/>
            <person name="Leebens-Mack J."/>
            <person name="Louveau T."/>
            <person name="Stephenson M.J."/>
            <person name="Osbourn A."/>
        </authorList>
    </citation>
    <scope>NUCLEOTIDE SEQUENCE</scope>
    <source>
        <strain evidence="1">S10</strain>
    </source>
</reference>
<gene>
    <name evidence="1" type="ORF">O6P43_028014</name>
</gene>
<dbReference type="Proteomes" id="UP001163823">
    <property type="component" value="Chromosome 11"/>
</dbReference>
<name>A0AAD7PEM4_QUISA</name>
<evidence type="ECO:0000313" key="1">
    <source>
        <dbReference type="EMBL" id="KAJ7952064.1"/>
    </source>
</evidence>
<organism evidence="1 2">
    <name type="scientific">Quillaja saponaria</name>
    <name type="common">Soap bark tree</name>
    <dbReference type="NCBI Taxonomy" id="32244"/>
    <lineage>
        <taxon>Eukaryota</taxon>
        <taxon>Viridiplantae</taxon>
        <taxon>Streptophyta</taxon>
        <taxon>Embryophyta</taxon>
        <taxon>Tracheophyta</taxon>
        <taxon>Spermatophyta</taxon>
        <taxon>Magnoliopsida</taxon>
        <taxon>eudicotyledons</taxon>
        <taxon>Gunneridae</taxon>
        <taxon>Pentapetalae</taxon>
        <taxon>rosids</taxon>
        <taxon>fabids</taxon>
        <taxon>Fabales</taxon>
        <taxon>Quillajaceae</taxon>
        <taxon>Quillaja</taxon>
    </lineage>
</organism>
<keyword evidence="2" id="KW-1185">Reference proteome</keyword>
<proteinExistence type="predicted"/>
<comment type="caution">
    <text evidence="1">The sequence shown here is derived from an EMBL/GenBank/DDBJ whole genome shotgun (WGS) entry which is preliminary data.</text>
</comment>
<accession>A0AAD7PEM4</accession>
<dbReference type="AlphaFoldDB" id="A0AAD7PEM4"/>